<dbReference type="AlphaFoldDB" id="A0A8X6GD46"/>
<name>A0A8X6GD46_TRICU</name>
<gene>
    <name evidence="1" type="ORF">TNCT_256601</name>
</gene>
<proteinExistence type="predicted"/>
<dbReference type="Proteomes" id="UP000887116">
    <property type="component" value="Unassembled WGS sequence"/>
</dbReference>
<reference evidence="1" key="1">
    <citation type="submission" date="2020-07" db="EMBL/GenBank/DDBJ databases">
        <title>Multicomponent nature underlies the extraordinary mechanical properties of spider dragline silk.</title>
        <authorList>
            <person name="Kono N."/>
            <person name="Nakamura H."/>
            <person name="Mori M."/>
            <person name="Yoshida Y."/>
            <person name="Ohtoshi R."/>
            <person name="Malay A.D."/>
            <person name="Moran D.A.P."/>
            <person name="Tomita M."/>
            <person name="Numata K."/>
            <person name="Arakawa K."/>
        </authorList>
    </citation>
    <scope>NUCLEOTIDE SEQUENCE</scope>
</reference>
<dbReference type="EMBL" id="BMAO01025272">
    <property type="protein sequence ID" value="GFR01498.1"/>
    <property type="molecule type" value="Genomic_DNA"/>
</dbReference>
<organism evidence="1 2">
    <name type="scientific">Trichonephila clavata</name>
    <name type="common">Joro spider</name>
    <name type="synonym">Nephila clavata</name>
    <dbReference type="NCBI Taxonomy" id="2740835"/>
    <lineage>
        <taxon>Eukaryota</taxon>
        <taxon>Metazoa</taxon>
        <taxon>Ecdysozoa</taxon>
        <taxon>Arthropoda</taxon>
        <taxon>Chelicerata</taxon>
        <taxon>Arachnida</taxon>
        <taxon>Araneae</taxon>
        <taxon>Araneomorphae</taxon>
        <taxon>Entelegynae</taxon>
        <taxon>Araneoidea</taxon>
        <taxon>Nephilidae</taxon>
        <taxon>Trichonephila</taxon>
    </lineage>
</organism>
<feature type="non-terminal residue" evidence="1">
    <location>
        <position position="19"/>
    </location>
</feature>
<keyword evidence="2" id="KW-1185">Reference proteome</keyword>
<protein>
    <submittedName>
        <fullName evidence="1">Uncharacterized protein</fullName>
    </submittedName>
</protein>
<accession>A0A8X6GD46</accession>
<comment type="caution">
    <text evidence="1">The sequence shown here is derived from an EMBL/GenBank/DDBJ whole genome shotgun (WGS) entry which is preliminary data.</text>
</comment>
<evidence type="ECO:0000313" key="1">
    <source>
        <dbReference type="EMBL" id="GFR01498.1"/>
    </source>
</evidence>
<sequence>MKLLQNFTETSNTWGKKEF</sequence>
<evidence type="ECO:0000313" key="2">
    <source>
        <dbReference type="Proteomes" id="UP000887116"/>
    </source>
</evidence>